<name>A0A317C314_9GAMM</name>
<dbReference type="Gene3D" id="1.20.1050.10">
    <property type="match status" value="1"/>
</dbReference>
<dbReference type="AlphaFoldDB" id="A0A317C314"/>
<evidence type="ECO:0000259" key="1">
    <source>
        <dbReference type="PROSITE" id="PS50404"/>
    </source>
</evidence>
<dbReference type="GO" id="GO:0004364">
    <property type="term" value="F:glutathione transferase activity"/>
    <property type="evidence" value="ECO:0007669"/>
    <property type="project" value="TreeGrafter"/>
</dbReference>
<dbReference type="Gene3D" id="3.40.30.10">
    <property type="entry name" value="Glutaredoxin"/>
    <property type="match status" value="1"/>
</dbReference>
<dbReference type="GO" id="GO:0006749">
    <property type="term" value="P:glutathione metabolic process"/>
    <property type="evidence" value="ECO:0007669"/>
    <property type="project" value="TreeGrafter"/>
</dbReference>
<dbReference type="Proteomes" id="UP000245539">
    <property type="component" value="Unassembled WGS sequence"/>
</dbReference>
<dbReference type="EMBL" id="QGKM01000083">
    <property type="protein sequence ID" value="PWQ92571.1"/>
    <property type="molecule type" value="Genomic_DNA"/>
</dbReference>
<dbReference type="SUPFAM" id="SSF47616">
    <property type="entry name" value="GST C-terminal domain-like"/>
    <property type="match status" value="1"/>
</dbReference>
<dbReference type="GO" id="GO:0016034">
    <property type="term" value="F:maleylacetoacetate isomerase activity"/>
    <property type="evidence" value="ECO:0007669"/>
    <property type="project" value="TreeGrafter"/>
</dbReference>
<proteinExistence type="predicted"/>
<comment type="caution">
    <text evidence="2">The sequence shown here is derived from an EMBL/GenBank/DDBJ whole genome shotgun (WGS) entry which is preliminary data.</text>
</comment>
<accession>A0A317C314</accession>
<keyword evidence="3" id="KW-1185">Reference proteome</keyword>
<dbReference type="Pfam" id="PF13410">
    <property type="entry name" value="GST_C_2"/>
    <property type="match status" value="1"/>
</dbReference>
<dbReference type="PANTHER" id="PTHR42673:SF4">
    <property type="entry name" value="MALEYLACETOACETATE ISOMERASE"/>
    <property type="match status" value="1"/>
</dbReference>
<dbReference type="InterPro" id="IPR036282">
    <property type="entry name" value="Glutathione-S-Trfase_C_sf"/>
</dbReference>
<dbReference type="PANTHER" id="PTHR42673">
    <property type="entry name" value="MALEYLACETOACETATE ISOMERASE"/>
    <property type="match status" value="1"/>
</dbReference>
<evidence type="ECO:0000313" key="2">
    <source>
        <dbReference type="EMBL" id="PWQ92571.1"/>
    </source>
</evidence>
<keyword evidence="2" id="KW-0808">Transferase</keyword>
<dbReference type="OrthoDB" id="9799538at2"/>
<dbReference type="InterPro" id="IPR004045">
    <property type="entry name" value="Glutathione_S-Trfase_N"/>
</dbReference>
<protein>
    <submittedName>
        <fullName evidence="2">Glutathione S-transferase</fullName>
    </submittedName>
</protein>
<feature type="domain" description="GST N-terminal" evidence="1">
    <location>
        <begin position="1"/>
        <end position="82"/>
    </location>
</feature>
<dbReference type="Pfam" id="PF13409">
    <property type="entry name" value="GST_N_2"/>
    <property type="match status" value="1"/>
</dbReference>
<dbReference type="InterPro" id="IPR036249">
    <property type="entry name" value="Thioredoxin-like_sf"/>
</dbReference>
<dbReference type="CDD" id="cd03194">
    <property type="entry name" value="GST_C_3"/>
    <property type="match status" value="1"/>
</dbReference>
<gene>
    <name evidence="2" type="ORF">DKW60_20510</name>
</gene>
<dbReference type="GO" id="GO:0006559">
    <property type="term" value="P:L-phenylalanine catabolic process"/>
    <property type="evidence" value="ECO:0007669"/>
    <property type="project" value="TreeGrafter"/>
</dbReference>
<dbReference type="RefSeq" id="WP_109839531.1">
    <property type="nucleotide sequence ID" value="NZ_QGKM01000083.1"/>
</dbReference>
<dbReference type="SUPFAM" id="SSF52833">
    <property type="entry name" value="Thioredoxin-like"/>
    <property type="match status" value="1"/>
</dbReference>
<evidence type="ECO:0000313" key="3">
    <source>
        <dbReference type="Proteomes" id="UP000245539"/>
    </source>
</evidence>
<organism evidence="2 3">
    <name type="scientific">Leucothrix pacifica</name>
    <dbReference type="NCBI Taxonomy" id="1247513"/>
    <lineage>
        <taxon>Bacteria</taxon>
        <taxon>Pseudomonadati</taxon>
        <taxon>Pseudomonadota</taxon>
        <taxon>Gammaproteobacteria</taxon>
        <taxon>Thiotrichales</taxon>
        <taxon>Thiotrichaceae</taxon>
        <taxon>Leucothrix</taxon>
    </lineage>
</organism>
<sequence>MHLYIAYKNYSSWSLRPWIAMKMASIEFEETVLPFYHSNALDKLAERYQIPAQVPVLVEDNTIIWDSLAIMETLAEQYPDRNLWPQESGLRVLARCAAAEMHSGFMTLRSTCPMNCRKQKRLTDEKLALIEGDLIRLAELWEHFDRANKPEGDFLCGKFGIVDAMYAPVMWRIVGYGLDVSPAFSKWATAMQALPAMQEWLAAAQDEEWTIEAYEAYGEDV</sequence>
<reference evidence="2 3" key="1">
    <citation type="submission" date="2018-05" db="EMBL/GenBank/DDBJ databases">
        <title>Leucothrix arctica sp. nov., isolated from Arctic seawater.</title>
        <authorList>
            <person name="Choi A."/>
            <person name="Baek K."/>
        </authorList>
    </citation>
    <scope>NUCLEOTIDE SEQUENCE [LARGE SCALE GENOMIC DNA]</scope>
    <source>
        <strain evidence="2 3">JCM 18388</strain>
    </source>
</reference>
<dbReference type="PROSITE" id="PS50404">
    <property type="entry name" value="GST_NTER"/>
    <property type="match status" value="1"/>
</dbReference>